<dbReference type="Proteomes" id="UP000295281">
    <property type="component" value="Unassembled WGS sequence"/>
</dbReference>
<protein>
    <submittedName>
        <fullName evidence="1">Uncharacterized protein</fullName>
    </submittedName>
</protein>
<evidence type="ECO:0000313" key="2">
    <source>
        <dbReference type="Proteomes" id="UP000295281"/>
    </source>
</evidence>
<dbReference type="OrthoDB" id="3482518at2"/>
<keyword evidence="2" id="KW-1185">Reference proteome</keyword>
<accession>A0A4R6V1G7</accession>
<evidence type="ECO:0000313" key="1">
    <source>
        <dbReference type="EMBL" id="TDQ52411.1"/>
    </source>
</evidence>
<dbReference type="EMBL" id="SNYN01000006">
    <property type="protein sequence ID" value="TDQ52411.1"/>
    <property type="molecule type" value="Genomic_DNA"/>
</dbReference>
<organism evidence="1 2">
    <name type="scientific">Actinorugispora endophytica</name>
    <dbReference type="NCBI Taxonomy" id="1605990"/>
    <lineage>
        <taxon>Bacteria</taxon>
        <taxon>Bacillati</taxon>
        <taxon>Actinomycetota</taxon>
        <taxon>Actinomycetes</taxon>
        <taxon>Streptosporangiales</taxon>
        <taxon>Nocardiopsidaceae</taxon>
        <taxon>Actinorugispora</taxon>
    </lineage>
</organism>
<dbReference type="AlphaFoldDB" id="A0A4R6V1G7"/>
<sequence length="69" mass="7887">MRVETLRARCELDGCEWCDRAAGPCRCCGGTGRWRPEMPRREASGVICWTRVEEWCRMCAGTGKEHNPL</sequence>
<proteinExistence type="predicted"/>
<reference evidence="1 2" key="1">
    <citation type="submission" date="2019-03" db="EMBL/GenBank/DDBJ databases">
        <title>Genomic Encyclopedia of Type Strains, Phase IV (KMG-IV): sequencing the most valuable type-strain genomes for metagenomic binning, comparative biology and taxonomic classification.</title>
        <authorList>
            <person name="Goeker M."/>
        </authorList>
    </citation>
    <scope>NUCLEOTIDE SEQUENCE [LARGE SCALE GENOMIC DNA]</scope>
    <source>
        <strain evidence="1 2">DSM 46770</strain>
    </source>
</reference>
<gene>
    <name evidence="1" type="ORF">EV190_10649</name>
</gene>
<name>A0A4R6V1G7_9ACTN</name>
<comment type="caution">
    <text evidence="1">The sequence shown here is derived from an EMBL/GenBank/DDBJ whole genome shotgun (WGS) entry which is preliminary data.</text>
</comment>